<keyword evidence="4" id="KW-1185">Reference proteome</keyword>
<name>A0ABW0MDR2_9BURK</name>
<dbReference type="RefSeq" id="WP_378999334.1">
    <property type="nucleotide sequence ID" value="NZ_JBHSMT010000028.1"/>
</dbReference>
<dbReference type="InterPro" id="IPR000845">
    <property type="entry name" value="Nucleoside_phosphorylase_d"/>
</dbReference>
<dbReference type="Pfam" id="PF01048">
    <property type="entry name" value="PNP_UDP_1"/>
    <property type="match status" value="1"/>
</dbReference>
<dbReference type="PANTHER" id="PTHR21234:SF42">
    <property type="entry name" value="PHOSPHORYLASE SUPERFAMILY PROTEIN"/>
    <property type="match status" value="1"/>
</dbReference>
<proteinExistence type="predicted"/>
<dbReference type="EMBL" id="JBHSMT010000028">
    <property type="protein sequence ID" value="MFC5475750.1"/>
    <property type="molecule type" value="Genomic_DNA"/>
</dbReference>
<feature type="chain" id="PRO_5047107425" evidence="1">
    <location>
        <begin position="31"/>
        <end position="347"/>
    </location>
</feature>
<dbReference type="CDD" id="cd09008">
    <property type="entry name" value="MTAN"/>
    <property type="match status" value="1"/>
</dbReference>
<keyword evidence="1" id="KW-0732">Signal</keyword>
<feature type="signal peptide" evidence="1">
    <location>
        <begin position="1"/>
        <end position="30"/>
    </location>
</feature>
<feature type="domain" description="Nucleoside phosphorylase" evidence="2">
    <location>
        <begin position="45"/>
        <end position="318"/>
    </location>
</feature>
<dbReference type="SUPFAM" id="SSF53167">
    <property type="entry name" value="Purine and uridine phosphorylases"/>
    <property type="match status" value="1"/>
</dbReference>
<sequence length="347" mass="37042">MFTQPLLLKILRRAGCAVLAGATLMTAACAVPVADHHCLTECTPRIGIVSAFGAEADILLAQTEKKHDWLINGNRFTTGELRGNPVTIVLSGVSMINATMMTQLMLDHFHIERLLLSGIAGGVNPASHVGDVIVPERWAMPMEVYWNGDGSVPAACGTAGDVSCLGLKLATQDGQPRPDFKIGTPKGAVSTGLFMRDNFVMNAANAPQGEFRFDYQADPAMLAVARTLKPELAKCGPKNPSLCVSTQPVLRVGGRAVSGTAFLANPDYRAYLYSSLQAEAVDMETAAFAHVAYANRVPFIAFRSLSDLAGGNDFKDVGAFFGSGLAETNEASVTLAFLDAWKRRHTH</sequence>
<dbReference type="Gene3D" id="3.40.50.1580">
    <property type="entry name" value="Nucleoside phosphorylase domain"/>
    <property type="match status" value="1"/>
</dbReference>
<dbReference type="Proteomes" id="UP001596045">
    <property type="component" value="Unassembled WGS sequence"/>
</dbReference>
<gene>
    <name evidence="3" type="ORF">ACFPM8_17440</name>
</gene>
<evidence type="ECO:0000256" key="1">
    <source>
        <dbReference type="SAM" id="SignalP"/>
    </source>
</evidence>
<evidence type="ECO:0000313" key="3">
    <source>
        <dbReference type="EMBL" id="MFC5475750.1"/>
    </source>
</evidence>
<evidence type="ECO:0000259" key="2">
    <source>
        <dbReference type="Pfam" id="PF01048"/>
    </source>
</evidence>
<organism evidence="3 4">
    <name type="scientific">Paraherbaspirillum soli</name>
    <dbReference type="NCBI Taxonomy" id="631222"/>
    <lineage>
        <taxon>Bacteria</taxon>
        <taxon>Pseudomonadati</taxon>
        <taxon>Pseudomonadota</taxon>
        <taxon>Betaproteobacteria</taxon>
        <taxon>Burkholderiales</taxon>
        <taxon>Oxalobacteraceae</taxon>
        <taxon>Paraherbaspirillum</taxon>
    </lineage>
</organism>
<accession>A0ABW0MDR2</accession>
<protein>
    <submittedName>
        <fullName evidence="3">5'-methylthioadenosine/S-adenosylhomocysteine nucleosidase</fullName>
    </submittedName>
</protein>
<comment type="caution">
    <text evidence="3">The sequence shown here is derived from an EMBL/GenBank/DDBJ whole genome shotgun (WGS) entry which is preliminary data.</text>
</comment>
<evidence type="ECO:0000313" key="4">
    <source>
        <dbReference type="Proteomes" id="UP001596045"/>
    </source>
</evidence>
<dbReference type="InterPro" id="IPR035994">
    <property type="entry name" value="Nucleoside_phosphorylase_sf"/>
</dbReference>
<dbReference type="PANTHER" id="PTHR21234">
    <property type="entry name" value="PURINE NUCLEOSIDE PHOSPHORYLASE"/>
    <property type="match status" value="1"/>
</dbReference>
<reference evidence="4" key="1">
    <citation type="journal article" date="2019" name="Int. J. Syst. Evol. Microbiol.">
        <title>The Global Catalogue of Microorganisms (GCM) 10K type strain sequencing project: providing services to taxonomists for standard genome sequencing and annotation.</title>
        <authorList>
            <consortium name="The Broad Institute Genomics Platform"/>
            <consortium name="The Broad Institute Genome Sequencing Center for Infectious Disease"/>
            <person name="Wu L."/>
            <person name="Ma J."/>
        </authorList>
    </citation>
    <scope>NUCLEOTIDE SEQUENCE [LARGE SCALE GENOMIC DNA]</scope>
    <source>
        <strain evidence="4">JCM 17066</strain>
    </source>
</reference>